<organism evidence="13 14">
    <name type="scientific">Ascodesmis nigricans</name>
    <dbReference type="NCBI Taxonomy" id="341454"/>
    <lineage>
        <taxon>Eukaryota</taxon>
        <taxon>Fungi</taxon>
        <taxon>Dikarya</taxon>
        <taxon>Ascomycota</taxon>
        <taxon>Pezizomycotina</taxon>
        <taxon>Pezizomycetes</taxon>
        <taxon>Pezizales</taxon>
        <taxon>Ascodesmidaceae</taxon>
        <taxon>Ascodesmis</taxon>
    </lineage>
</organism>
<evidence type="ECO:0000256" key="12">
    <source>
        <dbReference type="SAM" id="Phobius"/>
    </source>
</evidence>
<dbReference type="InterPro" id="IPR004728">
    <property type="entry name" value="Sec62"/>
</dbReference>
<keyword evidence="10 12" id="KW-0472">Membrane</keyword>
<keyword evidence="4" id="KW-0813">Transport</keyword>
<evidence type="ECO:0000256" key="10">
    <source>
        <dbReference type="ARBA" id="ARBA00023136"/>
    </source>
</evidence>
<evidence type="ECO:0000256" key="3">
    <source>
        <dbReference type="ARBA" id="ARBA00021257"/>
    </source>
</evidence>
<dbReference type="PANTHER" id="PTHR12443">
    <property type="entry name" value="TRANSLOCATION PROTEIN SEC62"/>
    <property type="match status" value="1"/>
</dbReference>
<evidence type="ECO:0000256" key="1">
    <source>
        <dbReference type="ARBA" id="ARBA00004477"/>
    </source>
</evidence>
<feature type="compositionally biased region" description="Basic and acidic residues" evidence="11">
    <location>
        <begin position="1"/>
        <end position="19"/>
    </location>
</feature>
<dbReference type="EMBL" id="ML220148">
    <property type="protein sequence ID" value="TGZ77829.1"/>
    <property type="molecule type" value="Genomic_DNA"/>
</dbReference>
<dbReference type="Pfam" id="PF03839">
    <property type="entry name" value="Sec62"/>
    <property type="match status" value="1"/>
</dbReference>
<evidence type="ECO:0000256" key="7">
    <source>
        <dbReference type="ARBA" id="ARBA00022927"/>
    </source>
</evidence>
<dbReference type="InParanoid" id="A0A4S2MQW5"/>
<dbReference type="FunCoup" id="A0A4S2MQW5">
    <property type="interactions" value="124"/>
</dbReference>
<feature type="transmembrane region" description="Helical" evidence="12">
    <location>
        <begin position="211"/>
        <end position="228"/>
    </location>
</feature>
<evidence type="ECO:0000256" key="9">
    <source>
        <dbReference type="ARBA" id="ARBA00023010"/>
    </source>
</evidence>
<keyword evidence="8 12" id="KW-1133">Transmembrane helix</keyword>
<accession>A0A4S2MQW5</accession>
<dbReference type="NCBIfam" id="TIGR00869">
    <property type="entry name" value="sec62"/>
    <property type="match status" value="1"/>
</dbReference>
<reference evidence="13 14" key="1">
    <citation type="submission" date="2019-04" db="EMBL/GenBank/DDBJ databases">
        <title>Comparative genomics and transcriptomics to analyze fruiting body development in filamentous ascomycetes.</title>
        <authorList>
            <consortium name="DOE Joint Genome Institute"/>
            <person name="Lutkenhaus R."/>
            <person name="Traeger S."/>
            <person name="Breuer J."/>
            <person name="Kuo A."/>
            <person name="Lipzen A."/>
            <person name="Pangilinan J."/>
            <person name="Dilworth D."/>
            <person name="Sandor L."/>
            <person name="Poggeler S."/>
            <person name="Barry K."/>
            <person name="Grigoriev I.V."/>
            <person name="Nowrousian M."/>
        </authorList>
    </citation>
    <scope>NUCLEOTIDE SEQUENCE [LARGE SCALE GENOMIC DNA]</scope>
    <source>
        <strain evidence="13 14">CBS 389.68</strain>
    </source>
</reference>
<dbReference type="STRING" id="341454.A0A4S2MQW5"/>
<feature type="region of interest" description="Disordered" evidence="11">
    <location>
        <begin position="259"/>
        <end position="297"/>
    </location>
</feature>
<keyword evidence="5 12" id="KW-0812">Transmembrane</keyword>
<dbReference type="Proteomes" id="UP000298138">
    <property type="component" value="Unassembled WGS sequence"/>
</dbReference>
<comment type="subcellular location">
    <subcellularLocation>
        <location evidence="1">Endoplasmic reticulum membrane</location>
        <topology evidence="1">Multi-pass membrane protein</topology>
    </subcellularLocation>
</comment>
<keyword evidence="6" id="KW-0256">Endoplasmic reticulum</keyword>
<evidence type="ECO:0000256" key="6">
    <source>
        <dbReference type="ARBA" id="ARBA00022824"/>
    </source>
</evidence>
<dbReference type="GO" id="GO:0005789">
    <property type="term" value="C:endoplasmic reticulum membrane"/>
    <property type="evidence" value="ECO:0007669"/>
    <property type="project" value="UniProtKB-SubCell"/>
</dbReference>
<dbReference type="OrthoDB" id="200187at2759"/>
<dbReference type="InterPro" id="IPR011553">
    <property type="entry name" value="Sec62_asco"/>
</dbReference>
<feature type="transmembrane region" description="Helical" evidence="12">
    <location>
        <begin position="162"/>
        <end position="181"/>
    </location>
</feature>
<comment type="similarity">
    <text evidence="2">Belongs to the SEC62 family.</text>
</comment>
<keyword evidence="14" id="KW-1185">Reference proteome</keyword>
<evidence type="ECO:0000256" key="5">
    <source>
        <dbReference type="ARBA" id="ARBA00022692"/>
    </source>
</evidence>
<evidence type="ECO:0000313" key="14">
    <source>
        <dbReference type="Proteomes" id="UP000298138"/>
    </source>
</evidence>
<protein>
    <recommendedName>
        <fullName evidence="3">Translocation protein SEC62</fullName>
    </recommendedName>
</protein>
<keyword evidence="9" id="KW-0811">Translocation</keyword>
<name>A0A4S2MQW5_9PEZI</name>
<sequence>MSHGHDHSHDGHDGHDHSHGGPPAGMQQLPNHPTPPPEAIAVANFLKSSDLKCRTCIVGGQRKDLFKVKRALRALQSPAYQTARRKNPVLPEVTDLQSAAIAFSLLPRSLLALRVTKIEPSTPEERKKRIKGVWHVKVEPQQEIREDLYYAFFYEPRTWSQILTALGLVGALLTLVMFPLWPPIMRLWVWYLSMGMLGLIGLFFVMSIFRLILFLVTVVAVPPGLWLYPNLFEDVGFFDSFRPVWAWHKVKGQKKKAAAPAAPGIAAPAAPPGPAPAATVEKRPAQKASVEDADEQI</sequence>
<keyword evidence="7" id="KW-0653">Protein transport</keyword>
<dbReference type="GO" id="GO:0031204">
    <property type="term" value="P:post-translational protein targeting to membrane, translocation"/>
    <property type="evidence" value="ECO:0007669"/>
    <property type="project" value="TreeGrafter"/>
</dbReference>
<evidence type="ECO:0000256" key="8">
    <source>
        <dbReference type="ARBA" id="ARBA00022989"/>
    </source>
</evidence>
<evidence type="ECO:0000256" key="11">
    <source>
        <dbReference type="SAM" id="MobiDB-lite"/>
    </source>
</evidence>
<dbReference type="AlphaFoldDB" id="A0A4S2MQW5"/>
<feature type="region of interest" description="Disordered" evidence="11">
    <location>
        <begin position="1"/>
        <end position="37"/>
    </location>
</feature>
<evidence type="ECO:0000313" key="13">
    <source>
        <dbReference type="EMBL" id="TGZ77829.1"/>
    </source>
</evidence>
<gene>
    <name evidence="13" type="ORF">EX30DRAFT_398234</name>
</gene>
<evidence type="ECO:0000256" key="2">
    <source>
        <dbReference type="ARBA" id="ARBA00010604"/>
    </source>
</evidence>
<evidence type="ECO:0000256" key="4">
    <source>
        <dbReference type="ARBA" id="ARBA00022448"/>
    </source>
</evidence>
<proteinExistence type="inferred from homology"/>
<feature type="compositionally biased region" description="Low complexity" evidence="11">
    <location>
        <begin position="259"/>
        <end position="268"/>
    </location>
</feature>
<dbReference type="PANTHER" id="PTHR12443:SF9">
    <property type="entry name" value="TRANSLOCATION PROTEIN SEC62"/>
    <property type="match status" value="1"/>
</dbReference>
<feature type="transmembrane region" description="Helical" evidence="12">
    <location>
        <begin position="187"/>
        <end position="204"/>
    </location>
</feature>